<name>A0A8J3LE73_9ACTN</name>
<dbReference type="PANTHER" id="PTHR42815:SF2">
    <property type="entry name" value="FAD-BINDING, PUTATIVE (AFU_ORTHOLOGUE AFUA_6G07600)-RELATED"/>
    <property type="match status" value="1"/>
</dbReference>
<gene>
    <name evidence="2" type="ORF">Cme02nite_51520</name>
</gene>
<feature type="domain" description="Pyridoxamine 5'-phosphate oxidase N-terminal" evidence="1">
    <location>
        <begin position="49"/>
        <end position="153"/>
    </location>
</feature>
<evidence type="ECO:0000259" key="1">
    <source>
        <dbReference type="Pfam" id="PF01243"/>
    </source>
</evidence>
<dbReference type="InterPro" id="IPR011576">
    <property type="entry name" value="Pyridox_Oxase_N"/>
</dbReference>
<dbReference type="AlphaFoldDB" id="A0A8J3LE73"/>
<protein>
    <submittedName>
        <fullName evidence="2">Pyridoxamine 5'-phosphate oxidase</fullName>
    </submittedName>
</protein>
<evidence type="ECO:0000313" key="3">
    <source>
        <dbReference type="Proteomes" id="UP000660339"/>
    </source>
</evidence>
<dbReference type="RefSeq" id="WP_166379248.1">
    <property type="nucleotide sequence ID" value="NZ_BAAATT010000005.1"/>
</dbReference>
<organism evidence="2 3">
    <name type="scientific">Catellatospora methionotrophica</name>
    <dbReference type="NCBI Taxonomy" id="121620"/>
    <lineage>
        <taxon>Bacteria</taxon>
        <taxon>Bacillati</taxon>
        <taxon>Actinomycetota</taxon>
        <taxon>Actinomycetes</taxon>
        <taxon>Micromonosporales</taxon>
        <taxon>Micromonosporaceae</taxon>
        <taxon>Catellatospora</taxon>
    </lineage>
</organism>
<evidence type="ECO:0000313" key="2">
    <source>
        <dbReference type="EMBL" id="GIG16820.1"/>
    </source>
</evidence>
<dbReference type="Gene3D" id="2.30.110.10">
    <property type="entry name" value="Electron Transport, Fmn-binding Protein, Chain A"/>
    <property type="match status" value="1"/>
</dbReference>
<proteinExistence type="predicted"/>
<dbReference type="Pfam" id="PF01243">
    <property type="entry name" value="PNPOx_N"/>
    <property type="match status" value="1"/>
</dbReference>
<comment type="caution">
    <text evidence="2">The sequence shown here is derived from an EMBL/GenBank/DDBJ whole genome shotgun (WGS) entry which is preliminary data.</text>
</comment>
<dbReference type="SUPFAM" id="SSF50475">
    <property type="entry name" value="FMN-binding split barrel"/>
    <property type="match status" value="1"/>
</dbReference>
<dbReference type="InterPro" id="IPR012349">
    <property type="entry name" value="Split_barrel_FMN-bd"/>
</dbReference>
<accession>A0A8J3LE73</accession>
<sequence length="208" mass="23159">MSESYASIAFTRHVRQAQERYGSRAAAQRLGDSVPGGGEPRDPLTAFEADFIELRDGFYLASTSDTGWPYVQFRGGPPGFVKVLDEHTLGWADFRGNRQYISVGNIAGDDRVSVFFMDYPRQLRLKVFGHASVVDVRDDPSLAQALTVEGYRAKVERAVTVTVVAFDWNCQQHITPRYSAEELRAVIGPMQEELERLRAQVRGGAAEA</sequence>
<dbReference type="EMBL" id="BONJ01000028">
    <property type="protein sequence ID" value="GIG16820.1"/>
    <property type="molecule type" value="Genomic_DNA"/>
</dbReference>
<dbReference type="Proteomes" id="UP000660339">
    <property type="component" value="Unassembled WGS sequence"/>
</dbReference>
<keyword evidence="3" id="KW-1185">Reference proteome</keyword>
<reference evidence="2" key="1">
    <citation type="submission" date="2021-01" db="EMBL/GenBank/DDBJ databases">
        <title>Whole genome shotgun sequence of Catellatospora methionotrophica NBRC 14553.</title>
        <authorList>
            <person name="Komaki H."/>
            <person name="Tamura T."/>
        </authorList>
    </citation>
    <scope>NUCLEOTIDE SEQUENCE</scope>
    <source>
        <strain evidence="2">NBRC 14553</strain>
    </source>
</reference>
<dbReference type="PANTHER" id="PTHR42815">
    <property type="entry name" value="FAD-BINDING, PUTATIVE (AFU_ORTHOLOGUE AFUA_6G07600)-RELATED"/>
    <property type="match status" value="1"/>
</dbReference>